<evidence type="ECO:0000313" key="2">
    <source>
        <dbReference type="EMBL" id="MDA0137625.1"/>
    </source>
</evidence>
<evidence type="ECO:0000256" key="1">
    <source>
        <dbReference type="SAM" id="Phobius"/>
    </source>
</evidence>
<accession>A0ABT4RGF4</accession>
<evidence type="ECO:0000313" key="3">
    <source>
        <dbReference type="Proteomes" id="UP001147700"/>
    </source>
</evidence>
<feature type="transmembrane region" description="Helical" evidence="1">
    <location>
        <begin position="113"/>
        <end position="131"/>
    </location>
</feature>
<protein>
    <submittedName>
        <fullName evidence="2">Uncharacterized protein</fullName>
    </submittedName>
</protein>
<keyword evidence="1" id="KW-1133">Transmembrane helix</keyword>
<dbReference type="Proteomes" id="UP001147700">
    <property type="component" value="Unassembled WGS sequence"/>
</dbReference>
<sequence>MRLLLIAAGLVAVVFSQLSAVDDLTLFGASDERSGPLGLGPEWIARVPDVAGGLGLSAALCGALVLRWPDRTVAAIVAAALALGCAFVVWWLLAPPSAVRSDGLETFAYPVSMWIASAALAVAAAAAAALVRPRAAAKPRSPR</sequence>
<reference evidence="2" key="1">
    <citation type="submission" date="2022-10" db="EMBL/GenBank/DDBJ databases">
        <title>The WGS of Solirubrobacter sp. CPCC 204708.</title>
        <authorList>
            <person name="Jiang Z."/>
        </authorList>
    </citation>
    <scope>NUCLEOTIDE SEQUENCE</scope>
    <source>
        <strain evidence="2">CPCC 204708</strain>
    </source>
</reference>
<dbReference type="EMBL" id="JAPCID010000010">
    <property type="protein sequence ID" value="MDA0137625.1"/>
    <property type="molecule type" value="Genomic_DNA"/>
</dbReference>
<organism evidence="2 3">
    <name type="scientific">Solirubrobacter deserti</name>
    <dbReference type="NCBI Taxonomy" id="2282478"/>
    <lineage>
        <taxon>Bacteria</taxon>
        <taxon>Bacillati</taxon>
        <taxon>Actinomycetota</taxon>
        <taxon>Thermoleophilia</taxon>
        <taxon>Solirubrobacterales</taxon>
        <taxon>Solirubrobacteraceae</taxon>
        <taxon>Solirubrobacter</taxon>
    </lineage>
</organism>
<dbReference type="RefSeq" id="WP_202957257.1">
    <property type="nucleotide sequence ID" value="NZ_JAPCID010000010.1"/>
</dbReference>
<gene>
    <name evidence="2" type="ORF">OJ962_08965</name>
</gene>
<name>A0ABT4RGF4_9ACTN</name>
<keyword evidence="3" id="KW-1185">Reference proteome</keyword>
<proteinExistence type="predicted"/>
<comment type="caution">
    <text evidence="2">The sequence shown here is derived from an EMBL/GenBank/DDBJ whole genome shotgun (WGS) entry which is preliminary data.</text>
</comment>
<feature type="transmembrane region" description="Helical" evidence="1">
    <location>
        <begin position="73"/>
        <end position="93"/>
    </location>
</feature>
<keyword evidence="1" id="KW-0812">Transmembrane</keyword>
<feature type="transmembrane region" description="Helical" evidence="1">
    <location>
        <begin position="44"/>
        <end position="66"/>
    </location>
</feature>
<keyword evidence="1" id="KW-0472">Membrane</keyword>